<name>A0A7I8VUF8_9ANNE</name>
<dbReference type="Proteomes" id="UP000549394">
    <property type="component" value="Unassembled WGS sequence"/>
</dbReference>
<evidence type="ECO:0000313" key="4">
    <source>
        <dbReference type="Proteomes" id="UP000549394"/>
    </source>
</evidence>
<dbReference type="GO" id="GO:0019902">
    <property type="term" value="F:phosphatase binding"/>
    <property type="evidence" value="ECO:0007669"/>
    <property type="project" value="TreeGrafter"/>
</dbReference>
<dbReference type="InterPro" id="IPR052270">
    <property type="entry name" value="CACF_protein"/>
</dbReference>
<dbReference type="PANTHER" id="PTHR22028:SF4">
    <property type="entry name" value="PROTEIN SFI1 HOMOLOG"/>
    <property type="match status" value="1"/>
</dbReference>
<feature type="compositionally biased region" description="Polar residues" evidence="2">
    <location>
        <begin position="926"/>
        <end position="938"/>
    </location>
</feature>
<evidence type="ECO:0000256" key="1">
    <source>
        <dbReference type="SAM" id="Coils"/>
    </source>
</evidence>
<evidence type="ECO:0000256" key="2">
    <source>
        <dbReference type="SAM" id="MobiDB-lite"/>
    </source>
</evidence>
<proteinExistence type="predicted"/>
<keyword evidence="4" id="KW-1185">Reference proteome</keyword>
<protein>
    <submittedName>
        <fullName evidence="3">DgyrCDS8523</fullName>
    </submittedName>
</protein>
<dbReference type="OrthoDB" id="195843at2759"/>
<accession>A0A7I8VUF8</accession>
<dbReference type="AlphaFoldDB" id="A0A7I8VUF8"/>
<feature type="region of interest" description="Disordered" evidence="2">
    <location>
        <begin position="926"/>
        <end position="964"/>
    </location>
</feature>
<evidence type="ECO:0000313" key="3">
    <source>
        <dbReference type="EMBL" id="CAD5119942.1"/>
    </source>
</evidence>
<comment type="caution">
    <text evidence="3">The sequence shown here is derived from an EMBL/GenBank/DDBJ whole genome shotgun (WGS) entry which is preliminary data.</text>
</comment>
<dbReference type="EMBL" id="CAJFCJ010000011">
    <property type="protein sequence ID" value="CAD5119942.1"/>
    <property type="molecule type" value="Genomic_DNA"/>
</dbReference>
<feature type="compositionally biased region" description="Basic and acidic residues" evidence="2">
    <location>
        <begin position="952"/>
        <end position="961"/>
    </location>
</feature>
<feature type="compositionally biased region" description="Polar residues" evidence="2">
    <location>
        <begin position="27"/>
        <end position="36"/>
    </location>
</feature>
<feature type="coiled-coil region" evidence="1">
    <location>
        <begin position="985"/>
        <end position="1019"/>
    </location>
</feature>
<organism evidence="3 4">
    <name type="scientific">Dimorphilus gyrociliatus</name>
    <dbReference type="NCBI Taxonomy" id="2664684"/>
    <lineage>
        <taxon>Eukaryota</taxon>
        <taxon>Metazoa</taxon>
        <taxon>Spiralia</taxon>
        <taxon>Lophotrochozoa</taxon>
        <taxon>Annelida</taxon>
        <taxon>Polychaeta</taxon>
        <taxon>Polychaeta incertae sedis</taxon>
        <taxon>Dinophilidae</taxon>
        <taxon>Dimorphilus</taxon>
    </lineage>
</organism>
<dbReference type="PANTHER" id="PTHR22028">
    <property type="entry name" value="SFI1 SPINDLE BODY DOMAIN-CONTAINING PROTEIN-RELATED"/>
    <property type="match status" value="1"/>
</dbReference>
<feature type="region of interest" description="Disordered" evidence="2">
    <location>
        <begin position="1"/>
        <end position="36"/>
    </location>
</feature>
<reference evidence="3 4" key="1">
    <citation type="submission" date="2020-08" db="EMBL/GenBank/DDBJ databases">
        <authorList>
            <person name="Hejnol A."/>
        </authorList>
    </citation>
    <scope>NUCLEOTIDE SEQUENCE [LARGE SCALE GENOMIC DNA]</scope>
</reference>
<sequence>MSKNATHLINSEKKTKILAEKGRNENKALSGQDAFNQGSSSLHVKAEKMKLLDKVQLDGENEIAKSSELSESFRPVKHSTPSKIPKVTRKAKKKFKVFDPSYTWNKGGRIKELRLRYLARKYLHLWLIGTFGSIKISKARLLHFEEKIKKKCMNQIKNIWWHNRKEYRLNLRADLHNKYRLYNIAWKSWTTFMKIQSVENEKNLIADNYRNFVLKKKAIQIWVKYIGKRRLRNIEKEKCRPLYNALYLKQNFGFEQQFLSIKMLQYMEVIVLRQKKKDLQKKASEYHELKTKRTYLCAWKLFMKIKKNQEYRNELSQNLRKKSLLKFAWQMWLKRCDQRDEIIQYNQIKTAQTHYSKQLLKKSLLKLVNYVNHRRHKRSLNATADLQFSSKILPKMFNNLKTYTEFRRYKRELLEDSLQFRTESLYSMVFYHWKDRLERNREHRLNTRIALLHREKLILKQTFELWRMKAERALMVQTQMEIADEHYFHNIMKKYLSYWMMYTNAKNDKRIKEIFSQNFYCIKLLKISFNTLRSYKNYQKQKKAKIERADKFFHTKLFKQVFHCLKINVHNSSIFNEKAEKFSKRYSTKLLCSSFTTWREMVTIWKSEKNYMQIAEIYFNAKLAGNVIKEWRSYTVRRIEKTRDQSDIINDCRERLRSSCLQYYFTLWKSKRDIVLMNRLDNERASLRFAYSIKVKVFRSWVAYIKNNQKTSIMKQQAQNYYSQKLKKTSWLTWQNSLIAKEKQNSQTAIALWHWSMKLQWKSMEIWKRYIEKRKYKKEMYKLALDEYRNRLLKSAVSDWIKTADQLQNLKRKMALSRNETESQREFSLALKVISHWKFWASKKSLSRSEKPSCQLSSSVEKSQPKVKLKVQFADPISSDSLPIVKAREKPRKPDFLVDSLNSDGLITSISGEKPDDQEFKRHVNEVTSSPKETNKPSLKSFEKVKLQSPREFSEEKDPKPKKISLLPPTAFMSENKEERNSLSLEEEMFKIKSFLRNYKQLKQKVAKNEDILKQLMDLKGSDNDNLSTEISKEIEMIFSEIARDRETIISKKEEAELLAKRGQELVNFKRTKPNQ</sequence>
<keyword evidence="1" id="KW-0175">Coiled coil</keyword>
<gene>
    <name evidence="3" type="ORF">DGYR_LOCUS8115</name>
</gene>
<feature type="compositionally biased region" description="Basic and acidic residues" evidence="2">
    <location>
        <begin position="10"/>
        <end position="26"/>
    </location>
</feature>